<reference evidence="2 3" key="1">
    <citation type="submission" date="2014-04" db="EMBL/GenBank/DDBJ databases">
        <authorList>
            <consortium name="DOE Joint Genome Institute"/>
            <person name="Kuo A."/>
            <person name="Gay G."/>
            <person name="Dore J."/>
            <person name="Kohler A."/>
            <person name="Nagy L.G."/>
            <person name="Floudas D."/>
            <person name="Copeland A."/>
            <person name="Barry K.W."/>
            <person name="Cichocki N."/>
            <person name="Veneault-Fourrey C."/>
            <person name="LaButti K."/>
            <person name="Lindquist E.A."/>
            <person name="Lipzen A."/>
            <person name="Lundell T."/>
            <person name="Morin E."/>
            <person name="Murat C."/>
            <person name="Sun H."/>
            <person name="Tunlid A."/>
            <person name="Henrissat B."/>
            <person name="Grigoriev I.V."/>
            <person name="Hibbett D.S."/>
            <person name="Martin F."/>
            <person name="Nordberg H.P."/>
            <person name="Cantor M.N."/>
            <person name="Hua S.X."/>
        </authorList>
    </citation>
    <scope>NUCLEOTIDE SEQUENCE [LARGE SCALE GENOMIC DNA]</scope>
    <source>
        <strain evidence="3">h7</strain>
    </source>
</reference>
<keyword evidence="1" id="KW-0472">Membrane</keyword>
<evidence type="ECO:0000313" key="2">
    <source>
        <dbReference type="EMBL" id="KIM38425.1"/>
    </source>
</evidence>
<dbReference type="AlphaFoldDB" id="A0A0C3BP30"/>
<dbReference type="HOGENOM" id="CLU_2606301_0_0_1"/>
<evidence type="ECO:0000313" key="3">
    <source>
        <dbReference type="Proteomes" id="UP000053424"/>
    </source>
</evidence>
<feature type="transmembrane region" description="Helical" evidence="1">
    <location>
        <begin position="20"/>
        <end position="40"/>
    </location>
</feature>
<sequence>MLPSQLDALWNNSETKTELALTATVGGLGSIIIAVLFDCLSPSSCPSPRFINDVYSCSFLKSHLLENLGWKTRRHWMIP</sequence>
<name>A0A0C3BP30_HEBCY</name>
<gene>
    <name evidence="2" type="ORF">M413DRAFT_246152</name>
</gene>
<accession>A0A0C3BP30</accession>
<dbReference type="EMBL" id="KN831791">
    <property type="protein sequence ID" value="KIM38425.1"/>
    <property type="molecule type" value="Genomic_DNA"/>
</dbReference>
<proteinExistence type="predicted"/>
<keyword evidence="1" id="KW-1133">Transmembrane helix</keyword>
<keyword evidence="3" id="KW-1185">Reference proteome</keyword>
<protein>
    <submittedName>
        <fullName evidence="2">Uncharacterized protein</fullName>
    </submittedName>
</protein>
<organism evidence="2 3">
    <name type="scientific">Hebeloma cylindrosporum</name>
    <dbReference type="NCBI Taxonomy" id="76867"/>
    <lineage>
        <taxon>Eukaryota</taxon>
        <taxon>Fungi</taxon>
        <taxon>Dikarya</taxon>
        <taxon>Basidiomycota</taxon>
        <taxon>Agaricomycotina</taxon>
        <taxon>Agaricomycetes</taxon>
        <taxon>Agaricomycetidae</taxon>
        <taxon>Agaricales</taxon>
        <taxon>Agaricineae</taxon>
        <taxon>Hymenogastraceae</taxon>
        <taxon>Hebeloma</taxon>
    </lineage>
</organism>
<evidence type="ECO:0000256" key="1">
    <source>
        <dbReference type="SAM" id="Phobius"/>
    </source>
</evidence>
<reference evidence="3" key="2">
    <citation type="submission" date="2015-01" db="EMBL/GenBank/DDBJ databases">
        <title>Evolutionary Origins and Diversification of the Mycorrhizal Mutualists.</title>
        <authorList>
            <consortium name="DOE Joint Genome Institute"/>
            <consortium name="Mycorrhizal Genomics Consortium"/>
            <person name="Kohler A."/>
            <person name="Kuo A."/>
            <person name="Nagy L.G."/>
            <person name="Floudas D."/>
            <person name="Copeland A."/>
            <person name="Barry K.W."/>
            <person name="Cichocki N."/>
            <person name="Veneault-Fourrey C."/>
            <person name="LaButti K."/>
            <person name="Lindquist E.A."/>
            <person name="Lipzen A."/>
            <person name="Lundell T."/>
            <person name="Morin E."/>
            <person name="Murat C."/>
            <person name="Riley R."/>
            <person name="Ohm R."/>
            <person name="Sun H."/>
            <person name="Tunlid A."/>
            <person name="Henrissat B."/>
            <person name="Grigoriev I.V."/>
            <person name="Hibbett D.S."/>
            <person name="Martin F."/>
        </authorList>
    </citation>
    <scope>NUCLEOTIDE SEQUENCE [LARGE SCALE GENOMIC DNA]</scope>
    <source>
        <strain evidence="3">h7</strain>
    </source>
</reference>
<keyword evidence="1" id="KW-0812">Transmembrane</keyword>
<dbReference type="Proteomes" id="UP000053424">
    <property type="component" value="Unassembled WGS sequence"/>
</dbReference>